<proteinExistence type="predicted"/>
<accession>A0A8X6I8X1</accession>
<keyword evidence="2" id="KW-1185">Reference proteome</keyword>
<dbReference type="Proteomes" id="UP000887116">
    <property type="component" value="Unassembled WGS sequence"/>
</dbReference>
<organism evidence="1 2">
    <name type="scientific">Trichonephila clavata</name>
    <name type="common">Joro spider</name>
    <name type="synonym">Nephila clavata</name>
    <dbReference type="NCBI Taxonomy" id="2740835"/>
    <lineage>
        <taxon>Eukaryota</taxon>
        <taxon>Metazoa</taxon>
        <taxon>Ecdysozoa</taxon>
        <taxon>Arthropoda</taxon>
        <taxon>Chelicerata</taxon>
        <taxon>Arachnida</taxon>
        <taxon>Araneae</taxon>
        <taxon>Araneomorphae</taxon>
        <taxon>Entelegynae</taxon>
        <taxon>Araneoidea</taxon>
        <taxon>Nephilidae</taxon>
        <taxon>Trichonephila</taxon>
    </lineage>
</organism>
<gene>
    <name evidence="1" type="ORF">TNCT_66821</name>
</gene>
<dbReference type="EMBL" id="BMAO01033484">
    <property type="protein sequence ID" value="GFQ89867.1"/>
    <property type="molecule type" value="Genomic_DNA"/>
</dbReference>
<dbReference type="AlphaFoldDB" id="A0A8X6I8X1"/>
<comment type="caution">
    <text evidence="1">The sequence shown here is derived from an EMBL/GenBank/DDBJ whole genome shotgun (WGS) entry which is preliminary data.</text>
</comment>
<protein>
    <submittedName>
        <fullName evidence="1">Uncharacterized protein</fullName>
    </submittedName>
</protein>
<name>A0A8X6I8X1_TRICU</name>
<reference evidence="1" key="1">
    <citation type="submission" date="2020-07" db="EMBL/GenBank/DDBJ databases">
        <title>Multicomponent nature underlies the extraordinary mechanical properties of spider dragline silk.</title>
        <authorList>
            <person name="Kono N."/>
            <person name="Nakamura H."/>
            <person name="Mori M."/>
            <person name="Yoshida Y."/>
            <person name="Ohtoshi R."/>
            <person name="Malay A.D."/>
            <person name="Moran D.A.P."/>
            <person name="Tomita M."/>
            <person name="Numata K."/>
            <person name="Arakawa K."/>
        </authorList>
    </citation>
    <scope>NUCLEOTIDE SEQUENCE</scope>
</reference>
<sequence>MFVEPHMIDGQFPRVTHGCPNCSPKVITLVLVNDQQRFEYTLLVCERVAVSYVMDLYALFTRVNAPRMPNTPLKSVNTLRVHEILEPYKWLQCIQWTRYQQQGQKMSMEWFITRPNHSGFYYSLGEGGSLLVSRENNMEMIHIHPETVRTIAGLSTDFCTKPTLQQIDLKINCSEWFIPFKA</sequence>
<evidence type="ECO:0000313" key="2">
    <source>
        <dbReference type="Proteomes" id="UP000887116"/>
    </source>
</evidence>
<evidence type="ECO:0000313" key="1">
    <source>
        <dbReference type="EMBL" id="GFQ89867.1"/>
    </source>
</evidence>